<name>A0A5B9GF98_9PROT</name>
<dbReference type="EMBL" id="CP042808">
    <property type="protein sequence ID" value="QEE84702.1"/>
    <property type="molecule type" value="Genomic_DNA"/>
</dbReference>
<organism evidence="1 2">
    <name type="scientific">Acetobacter oryzoeni</name>
    <dbReference type="NCBI Taxonomy" id="2500548"/>
    <lineage>
        <taxon>Bacteria</taxon>
        <taxon>Pseudomonadati</taxon>
        <taxon>Pseudomonadota</taxon>
        <taxon>Alphaproteobacteria</taxon>
        <taxon>Acetobacterales</taxon>
        <taxon>Acetobacteraceae</taxon>
        <taxon>Acetobacter</taxon>
    </lineage>
</organism>
<protein>
    <submittedName>
        <fullName evidence="1">Uncharacterized protein</fullName>
    </submittedName>
</protein>
<reference evidence="1 2" key="1">
    <citation type="submission" date="2019-08" db="EMBL/GenBank/DDBJ databases">
        <title>Acetobacter oryzioeni sp. nov., isolated from Korean rice wine vinegar.</title>
        <authorList>
            <person name="Baek J.H."/>
            <person name="Kim K.H."/>
            <person name="Jeon C.O."/>
            <person name="Han D.M."/>
        </authorList>
    </citation>
    <scope>NUCLEOTIDE SEQUENCE [LARGE SCALE GENOMIC DNA]</scope>
    <source>
        <strain evidence="1 2">B6</strain>
    </source>
</reference>
<evidence type="ECO:0000313" key="2">
    <source>
        <dbReference type="Proteomes" id="UP000287027"/>
    </source>
</evidence>
<dbReference type="Proteomes" id="UP000287027">
    <property type="component" value="Chromosome"/>
</dbReference>
<dbReference type="KEGG" id="aoy:EOV40_002765"/>
<accession>A0A5B9GF98</accession>
<keyword evidence="2" id="KW-1185">Reference proteome</keyword>
<proteinExistence type="predicted"/>
<evidence type="ECO:0000313" key="1">
    <source>
        <dbReference type="EMBL" id="QEE84702.1"/>
    </source>
</evidence>
<gene>
    <name evidence="1" type="ORF">EOV40_002765</name>
</gene>
<dbReference type="AlphaFoldDB" id="A0A5B9GF98"/>
<sequence>MWGLSNTQSGRFKNTGGRQDAVNLLGLALIRVGRPCVAGLCYQVPALADVSNRPVRECFFINRVFMGGVKFWLSPSARVGAQSHPANL</sequence>